<name>A0A2S2NV57_SCHGA</name>
<dbReference type="SUPFAM" id="SSF55486">
    <property type="entry name" value="Metalloproteases ('zincins'), catalytic domain"/>
    <property type="match status" value="1"/>
</dbReference>
<dbReference type="InterPro" id="IPR000718">
    <property type="entry name" value="Peptidase_M13"/>
</dbReference>
<evidence type="ECO:0000313" key="2">
    <source>
        <dbReference type="EMBL" id="MBY20606.1"/>
    </source>
</evidence>
<dbReference type="PROSITE" id="PS51885">
    <property type="entry name" value="NEPRILYSIN"/>
    <property type="match status" value="1"/>
</dbReference>
<dbReference type="Pfam" id="PF01431">
    <property type="entry name" value="Peptidase_M13"/>
    <property type="match status" value="1"/>
</dbReference>
<protein>
    <submittedName>
        <fullName evidence="2">Neprilysin-2</fullName>
    </submittedName>
</protein>
<reference evidence="2" key="1">
    <citation type="submission" date="2018-04" db="EMBL/GenBank/DDBJ databases">
        <title>Transcriptome of Schizaphis graminum biotype I.</title>
        <authorList>
            <person name="Scully E.D."/>
            <person name="Geib S.M."/>
            <person name="Palmer N.A."/>
            <person name="Koch K."/>
            <person name="Bradshaw J."/>
            <person name="Heng-Moss T."/>
            <person name="Sarath G."/>
        </authorList>
    </citation>
    <scope>NUCLEOTIDE SEQUENCE</scope>
</reference>
<proteinExistence type="predicted"/>
<organism evidence="2">
    <name type="scientific">Schizaphis graminum</name>
    <name type="common">Green bug aphid</name>
    <dbReference type="NCBI Taxonomy" id="13262"/>
    <lineage>
        <taxon>Eukaryota</taxon>
        <taxon>Metazoa</taxon>
        <taxon>Ecdysozoa</taxon>
        <taxon>Arthropoda</taxon>
        <taxon>Hexapoda</taxon>
        <taxon>Insecta</taxon>
        <taxon>Pterygota</taxon>
        <taxon>Neoptera</taxon>
        <taxon>Paraneoptera</taxon>
        <taxon>Hemiptera</taxon>
        <taxon>Sternorrhyncha</taxon>
        <taxon>Aphidomorpha</taxon>
        <taxon>Aphidoidea</taxon>
        <taxon>Aphididae</taxon>
        <taxon>Aphidini</taxon>
        <taxon>Schizaphis</taxon>
    </lineage>
</organism>
<dbReference type="InterPro" id="IPR018497">
    <property type="entry name" value="Peptidase_M13_C"/>
</dbReference>
<dbReference type="GO" id="GO:0004222">
    <property type="term" value="F:metalloendopeptidase activity"/>
    <property type="evidence" value="ECO:0007669"/>
    <property type="project" value="InterPro"/>
</dbReference>
<feature type="domain" description="Peptidase M13 C-terminal" evidence="1">
    <location>
        <begin position="1"/>
        <end position="176"/>
    </location>
</feature>
<dbReference type="GO" id="GO:0005886">
    <property type="term" value="C:plasma membrane"/>
    <property type="evidence" value="ECO:0007669"/>
    <property type="project" value="TreeGrafter"/>
</dbReference>
<dbReference type="AlphaFoldDB" id="A0A2S2NV57"/>
<dbReference type="PANTHER" id="PTHR11733">
    <property type="entry name" value="ZINC METALLOPROTEASE FAMILY M13 NEPRILYSIN-RELATED"/>
    <property type="match status" value="1"/>
</dbReference>
<dbReference type="InterPro" id="IPR024079">
    <property type="entry name" value="MetalloPept_cat_dom_sf"/>
</dbReference>
<dbReference type="Gene3D" id="3.40.390.10">
    <property type="entry name" value="Collagenase (Catalytic Domain)"/>
    <property type="match status" value="1"/>
</dbReference>
<accession>A0A2S2NV57</accession>
<dbReference type="PANTHER" id="PTHR11733:SF224">
    <property type="entry name" value="NEPRILYSIN-2"/>
    <property type="match status" value="1"/>
</dbReference>
<dbReference type="EMBL" id="GGMR01007987">
    <property type="protein sequence ID" value="MBY20606.1"/>
    <property type="molecule type" value="Transcribed_RNA"/>
</dbReference>
<gene>
    <name evidence="2" type="primary">nep-2</name>
    <name evidence="2" type="ORF">g.47793</name>
</gene>
<evidence type="ECO:0000259" key="1">
    <source>
        <dbReference type="Pfam" id="PF01431"/>
    </source>
</evidence>
<sequence length="177" mass="20611">MNYGAIGTLIGNDINNDILRLGRMYDKHGNSEKWWTNSTKHKFFKKAKCIVLQYYGYTDTDLINKVSDQEFLDKVESTMHDIVLMTGGFKEAYYAYNSWTKQHGVEQRLPGLQEYTPQQMFWLSAINALCFKSGQNFDTDIYSFQIISSLSYLEDFSNDFLCPLNNKTNPLDNCEVW</sequence>
<dbReference type="GO" id="GO:0016485">
    <property type="term" value="P:protein processing"/>
    <property type="evidence" value="ECO:0007669"/>
    <property type="project" value="TreeGrafter"/>
</dbReference>